<comment type="caution">
    <text evidence="1">The sequence shown here is derived from an EMBL/GenBank/DDBJ whole genome shotgun (WGS) entry which is preliminary data.</text>
</comment>
<dbReference type="RefSeq" id="WP_129081778.1">
    <property type="nucleotide sequence ID" value="NZ_CP041070.1"/>
</dbReference>
<dbReference type="OrthoDB" id="5366199at2"/>
<name>A0A4Q0XZU6_9BACT</name>
<dbReference type="STRING" id="877500.GCA_000935065_00601"/>
<dbReference type="AlphaFoldDB" id="A0A4Q0XZU6"/>
<dbReference type="PROSITE" id="PS51257">
    <property type="entry name" value="PROKAR_LIPOPROTEIN"/>
    <property type="match status" value="1"/>
</dbReference>
<organism evidence="1 2">
    <name type="scientific">Halarcobacter anaerophilus</name>
    <dbReference type="NCBI Taxonomy" id="877500"/>
    <lineage>
        <taxon>Bacteria</taxon>
        <taxon>Pseudomonadati</taxon>
        <taxon>Campylobacterota</taxon>
        <taxon>Epsilonproteobacteria</taxon>
        <taxon>Campylobacterales</taxon>
        <taxon>Arcobacteraceae</taxon>
        <taxon>Halarcobacter</taxon>
    </lineage>
</organism>
<proteinExistence type="predicted"/>
<gene>
    <name evidence="1" type="ORF">CRV06_06055</name>
</gene>
<sequence length="135" mass="15531">MKKIFIYGITALIFAGCTINNQPEKDNKAAEQEPVVKEEKVTDTKQKEIAKPAKKISFKFYEIVPSQIEVFPYNKLNRNTVINDKRLNNSFYVKGNFIRIERIYTSEIGDKYGKIAGKNLLVSMDDLAESNRKAY</sequence>
<accession>A0A4Q0XZU6</accession>
<protein>
    <submittedName>
        <fullName evidence="1">Uncharacterized protein</fullName>
    </submittedName>
</protein>
<evidence type="ECO:0000313" key="1">
    <source>
        <dbReference type="EMBL" id="RXJ63240.1"/>
    </source>
</evidence>
<dbReference type="Proteomes" id="UP000290191">
    <property type="component" value="Unassembled WGS sequence"/>
</dbReference>
<reference evidence="1 2" key="1">
    <citation type="submission" date="2017-10" db="EMBL/GenBank/DDBJ databases">
        <title>Genomics of the genus Arcobacter.</title>
        <authorList>
            <person name="Perez-Cataluna A."/>
            <person name="Figueras M.J."/>
        </authorList>
    </citation>
    <scope>NUCLEOTIDE SEQUENCE [LARGE SCALE GENOMIC DNA]</scope>
    <source>
        <strain evidence="1 2">DSM 24636</strain>
    </source>
</reference>
<keyword evidence="2" id="KW-1185">Reference proteome</keyword>
<dbReference type="EMBL" id="PDKO01000004">
    <property type="protein sequence ID" value="RXJ63240.1"/>
    <property type="molecule type" value="Genomic_DNA"/>
</dbReference>
<evidence type="ECO:0000313" key="2">
    <source>
        <dbReference type="Proteomes" id="UP000290191"/>
    </source>
</evidence>